<dbReference type="PANTHER" id="PTHR30561">
    <property type="entry name" value="SMR FAMILY PROTON-DEPENDENT DRUG EFFLUX TRANSPORTER SUGE"/>
    <property type="match status" value="1"/>
</dbReference>
<evidence type="ECO:0000313" key="9">
    <source>
        <dbReference type="EMBL" id="MBC6680833.1"/>
    </source>
</evidence>
<evidence type="ECO:0000256" key="6">
    <source>
        <dbReference type="ARBA" id="ARBA00023136"/>
    </source>
</evidence>
<evidence type="ECO:0000313" key="10">
    <source>
        <dbReference type="Proteomes" id="UP000602647"/>
    </source>
</evidence>
<dbReference type="Pfam" id="PF00893">
    <property type="entry name" value="Multi_Drug_Res"/>
    <property type="match status" value="1"/>
</dbReference>
<evidence type="ECO:0000256" key="8">
    <source>
        <dbReference type="SAM" id="Phobius"/>
    </source>
</evidence>
<dbReference type="SUPFAM" id="SSF103481">
    <property type="entry name" value="Multidrug resistance efflux transporter EmrE"/>
    <property type="match status" value="1"/>
</dbReference>
<feature type="transmembrane region" description="Helical" evidence="8">
    <location>
        <begin position="29"/>
        <end position="48"/>
    </location>
</feature>
<dbReference type="RefSeq" id="WP_187303928.1">
    <property type="nucleotide sequence ID" value="NZ_JACRYT010000019.1"/>
</dbReference>
<dbReference type="InterPro" id="IPR037185">
    <property type="entry name" value="EmrE-like"/>
</dbReference>
<evidence type="ECO:0000256" key="7">
    <source>
        <dbReference type="RuleBase" id="RU003942"/>
    </source>
</evidence>
<sequence length="106" mass="11489">MVFSYFLLAISIACELVAASVTTSSKGFTILKPTIICILGYGFSYYFFGLCLSDINLGIGYATWGATGTIVTPIVGYFVYKQKITKTGIFALMLIILSIITLNLFG</sequence>
<keyword evidence="3" id="KW-1003">Cell membrane</keyword>
<keyword evidence="5 8" id="KW-1133">Transmembrane helix</keyword>
<dbReference type="GO" id="GO:0022857">
    <property type="term" value="F:transmembrane transporter activity"/>
    <property type="evidence" value="ECO:0007669"/>
    <property type="project" value="InterPro"/>
</dbReference>
<evidence type="ECO:0000256" key="4">
    <source>
        <dbReference type="ARBA" id="ARBA00022692"/>
    </source>
</evidence>
<gene>
    <name evidence="9" type="ORF">H9L42_13470</name>
</gene>
<dbReference type="InterPro" id="IPR045324">
    <property type="entry name" value="Small_multidrug_res"/>
</dbReference>
<dbReference type="PANTHER" id="PTHR30561:SF1">
    <property type="entry name" value="MULTIDRUG TRANSPORTER EMRE"/>
    <property type="match status" value="1"/>
</dbReference>
<dbReference type="Gene3D" id="1.10.3730.20">
    <property type="match status" value="1"/>
</dbReference>
<keyword evidence="10" id="KW-1185">Reference proteome</keyword>
<evidence type="ECO:0000256" key="1">
    <source>
        <dbReference type="ARBA" id="ARBA00004651"/>
    </source>
</evidence>
<dbReference type="GO" id="GO:0005886">
    <property type="term" value="C:plasma membrane"/>
    <property type="evidence" value="ECO:0007669"/>
    <property type="project" value="UniProtKB-SubCell"/>
</dbReference>
<evidence type="ECO:0000256" key="5">
    <source>
        <dbReference type="ARBA" id="ARBA00022989"/>
    </source>
</evidence>
<dbReference type="InterPro" id="IPR000390">
    <property type="entry name" value="Small_drug/metabolite_transptr"/>
</dbReference>
<accession>A0A923SX03</accession>
<evidence type="ECO:0000256" key="2">
    <source>
        <dbReference type="ARBA" id="ARBA00022448"/>
    </source>
</evidence>
<proteinExistence type="inferred from homology"/>
<reference evidence="9" key="1">
    <citation type="submission" date="2020-08" db="EMBL/GenBank/DDBJ databases">
        <title>Genome public.</title>
        <authorList>
            <person name="Liu C."/>
            <person name="Sun Q."/>
        </authorList>
    </citation>
    <scope>NUCLEOTIDE SEQUENCE</scope>
    <source>
        <strain evidence="9">BX12</strain>
    </source>
</reference>
<evidence type="ECO:0000256" key="3">
    <source>
        <dbReference type="ARBA" id="ARBA00022475"/>
    </source>
</evidence>
<feature type="transmembrane region" description="Helical" evidence="8">
    <location>
        <begin position="60"/>
        <end position="80"/>
    </location>
</feature>
<keyword evidence="6 8" id="KW-0472">Membrane</keyword>
<dbReference type="EMBL" id="JACRYT010000019">
    <property type="protein sequence ID" value="MBC6680833.1"/>
    <property type="molecule type" value="Genomic_DNA"/>
</dbReference>
<comment type="caution">
    <text evidence="9">The sequence shown here is derived from an EMBL/GenBank/DDBJ whole genome shotgun (WGS) entry which is preliminary data.</text>
</comment>
<dbReference type="AlphaFoldDB" id="A0A923SX03"/>
<keyword evidence="4 7" id="KW-0812">Transmembrane</keyword>
<protein>
    <submittedName>
        <fullName evidence="9">Multidrug efflux SMR transporter</fullName>
    </submittedName>
</protein>
<dbReference type="Proteomes" id="UP000602647">
    <property type="component" value="Unassembled WGS sequence"/>
</dbReference>
<name>A0A923SX03_9FIRM</name>
<keyword evidence="2" id="KW-0813">Transport</keyword>
<comment type="similarity">
    <text evidence="7">Belongs to the drug/metabolite transporter (DMT) superfamily. Small multidrug resistance (SMR) (TC 2.A.7.1) family.</text>
</comment>
<feature type="transmembrane region" description="Helical" evidence="8">
    <location>
        <begin position="86"/>
        <end position="105"/>
    </location>
</feature>
<comment type="subcellular location">
    <subcellularLocation>
        <location evidence="1 7">Cell membrane</location>
        <topology evidence="1 7">Multi-pass membrane protein</topology>
    </subcellularLocation>
</comment>
<organism evidence="9 10">
    <name type="scientific">Zhenpiania hominis</name>
    <dbReference type="NCBI Taxonomy" id="2763644"/>
    <lineage>
        <taxon>Bacteria</taxon>
        <taxon>Bacillati</taxon>
        <taxon>Bacillota</taxon>
        <taxon>Clostridia</taxon>
        <taxon>Peptostreptococcales</taxon>
        <taxon>Anaerovoracaceae</taxon>
        <taxon>Zhenpiania</taxon>
    </lineage>
</organism>